<keyword evidence="4 6" id="KW-1133">Transmembrane helix</keyword>
<dbReference type="KEGG" id="dgg:DGI_0089"/>
<dbReference type="InterPro" id="IPR002797">
    <property type="entry name" value="Polysacc_synth"/>
</dbReference>
<dbReference type="PATRIC" id="fig|1121448.10.peg.88"/>
<keyword evidence="2" id="KW-1003">Cell membrane</keyword>
<dbReference type="PANTHER" id="PTHR30250:SF11">
    <property type="entry name" value="O-ANTIGEN TRANSPORTER-RELATED"/>
    <property type="match status" value="1"/>
</dbReference>
<feature type="transmembrane region" description="Helical" evidence="6">
    <location>
        <begin position="370"/>
        <end position="392"/>
    </location>
</feature>
<sequence length="497" mass="53558">MPPHPPLPAPPVAGEHGRSILSNSLFVMLARVMQLAVGFLLLAGVARYLPVARYGEFGYITTLAASTMAMTYFGLQQTIIKEMARDRTHAARHLGAGLVLRSILCLVAILGLVLADVLTDAPREIMLATLLCATGEACRSLAMLSGAAFQAYERMIWEPVLTLAQSLTALVLVGLAIWLDWGFLALFGGVTASLMLQVVLSWAVCARRFIAPAMPSAALVKSMLSVAVVVGLGVFFNRNLVRVSTLIVKWMEGPEAVAWFQLPHDFILRFGLVPQAIMLASFPVFARLMLHDRAGAERLYQLFFRYTLAWGPGVSLALAFFAEDLILLCFGARYVPGVPVFQWMAWAITPLALDLLHMNILVAMDKQKTATLYTGVTLVLCAGGAWLAVATLGWESAAWVALASYVLLAGLSTWCTARALVAPRPGRLALLLPLALACAWGVLHVVAPVSKVLAFLAGAATYCGLLVGSGALPWQEIKQLRTLRRARPPIRGAASND</sequence>
<dbReference type="RefSeq" id="WP_021758599.1">
    <property type="nucleotide sequence ID" value="NC_022444.1"/>
</dbReference>
<feature type="transmembrane region" description="Helical" evidence="6">
    <location>
        <begin position="96"/>
        <end position="119"/>
    </location>
</feature>
<evidence type="ECO:0000256" key="1">
    <source>
        <dbReference type="ARBA" id="ARBA00004651"/>
    </source>
</evidence>
<gene>
    <name evidence="7" type="ORF">DGI_0089</name>
</gene>
<feature type="transmembrane region" description="Helical" evidence="6">
    <location>
        <begin position="453"/>
        <end position="474"/>
    </location>
</feature>
<accession>T2G7B2</accession>
<evidence type="ECO:0000256" key="5">
    <source>
        <dbReference type="ARBA" id="ARBA00023136"/>
    </source>
</evidence>
<name>T2G7B2_MEGG1</name>
<feature type="transmembrane region" description="Helical" evidence="6">
    <location>
        <begin position="160"/>
        <end position="179"/>
    </location>
</feature>
<comment type="subcellular location">
    <subcellularLocation>
        <location evidence="1">Cell membrane</location>
        <topology evidence="1">Multi-pass membrane protein</topology>
    </subcellularLocation>
</comment>
<keyword evidence="3 6" id="KW-0812">Transmembrane</keyword>
<evidence type="ECO:0000313" key="8">
    <source>
        <dbReference type="Proteomes" id="UP000016587"/>
    </source>
</evidence>
<feature type="transmembrane region" description="Helical" evidence="6">
    <location>
        <begin position="341"/>
        <end position="363"/>
    </location>
</feature>
<dbReference type="AlphaFoldDB" id="T2G7B2"/>
<feature type="transmembrane region" description="Helical" evidence="6">
    <location>
        <begin position="398"/>
        <end position="421"/>
    </location>
</feature>
<dbReference type="eggNOG" id="COG2244">
    <property type="taxonomic scope" value="Bacteria"/>
</dbReference>
<dbReference type="Proteomes" id="UP000016587">
    <property type="component" value="Chromosome"/>
</dbReference>
<feature type="transmembrane region" description="Helical" evidence="6">
    <location>
        <begin position="125"/>
        <end position="148"/>
    </location>
</feature>
<dbReference type="Pfam" id="PF01943">
    <property type="entry name" value="Polysacc_synt"/>
    <property type="match status" value="1"/>
</dbReference>
<feature type="transmembrane region" description="Helical" evidence="6">
    <location>
        <begin position="25"/>
        <end position="45"/>
    </location>
</feature>
<feature type="transmembrane region" description="Helical" evidence="6">
    <location>
        <begin position="218"/>
        <end position="236"/>
    </location>
</feature>
<evidence type="ECO:0000256" key="6">
    <source>
        <dbReference type="SAM" id="Phobius"/>
    </source>
</evidence>
<feature type="transmembrane region" description="Helical" evidence="6">
    <location>
        <begin position="302"/>
        <end position="321"/>
    </location>
</feature>
<reference evidence="7 8" key="1">
    <citation type="journal article" date="2013" name="J. Bacteriol.">
        <title>Roles of HynAB and Ech, the only two hydrogenases found in the model sulfate reducer Desulfovibrio gigas.</title>
        <authorList>
            <person name="Morais-Silva F.O."/>
            <person name="Santos C.I."/>
            <person name="Rodrigues R."/>
            <person name="Pereira I.A."/>
            <person name="Rodrigues-Pousada C."/>
        </authorList>
    </citation>
    <scope>NUCLEOTIDE SEQUENCE [LARGE SCALE GENOMIC DNA]</scope>
    <source>
        <strain evidence="8">ATCC 19364 / DSM 1382 / NCIMB 9332 / VKM B-1759</strain>
    </source>
</reference>
<evidence type="ECO:0000256" key="4">
    <source>
        <dbReference type="ARBA" id="ARBA00022989"/>
    </source>
</evidence>
<reference evidence="8" key="2">
    <citation type="submission" date="2013-07" db="EMBL/GenBank/DDBJ databases">
        <authorList>
            <person name="Morais-Silva F.O."/>
            <person name="Rezende A.M."/>
            <person name="Pimentel C."/>
            <person name="Resende D.M."/>
            <person name="Santos C.I."/>
            <person name="Clemente C."/>
            <person name="de Oliveira L.M."/>
            <person name="da Silva S.M."/>
            <person name="Costa D.A."/>
            <person name="Varela-Raposo A."/>
            <person name="Horacio E.C.A."/>
            <person name="Matos M."/>
            <person name="Flores O."/>
            <person name="Ruiz J.C."/>
            <person name="Rodrigues-Pousada C."/>
        </authorList>
    </citation>
    <scope>NUCLEOTIDE SEQUENCE [LARGE SCALE GENOMIC DNA]</scope>
    <source>
        <strain evidence="8">ATCC 19364 / DSM 1382 / NCIMB 9332 / VKM B-1759</strain>
    </source>
</reference>
<feature type="transmembrane region" description="Helical" evidence="6">
    <location>
        <begin position="428"/>
        <end position="447"/>
    </location>
</feature>
<feature type="transmembrane region" description="Helical" evidence="6">
    <location>
        <begin position="185"/>
        <end position="206"/>
    </location>
</feature>
<dbReference type="HOGENOM" id="CLU_548280_0_0_7"/>
<dbReference type="CDD" id="cd13128">
    <property type="entry name" value="MATE_Wzx_like"/>
    <property type="match status" value="1"/>
</dbReference>
<keyword evidence="8" id="KW-1185">Reference proteome</keyword>
<keyword evidence="5 6" id="KW-0472">Membrane</keyword>
<dbReference type="InterPro" id="IPR050833">
    <property type="entry name" value="Poly_Biosynth_Transport"/>
</dbReference>
<dbReference type="STRING" id="1121448.DGI_0089"/>
<evidence type="ECO:0000256" key="3">
    <source>
        <dbReference type="ARBA" id="ARBA00022692"/>
    </source>
</evidence>
<dbReference type="PANTHER" id="PTHR30250">
    <property type="entry name" value="PST FAMILY PREDICTED COLANIC ACID TRANSPORTER"/>
    <property type="match status" value="1"/>
</dbReference>
<protein>
    <submittedName>
        <fullName evidence="7">Putative polysaccharide biosynthesis protein</fullName>
    </submittedName>
</protein>
<dbReference type="EMBL" id="CP006585">
    <property type="protein sequence ID" value="AGW12026.1"/>
    <property type="molecule type" value="Genomic_DNA"/>
</dbReference>
<dbReference type="GO" id="GO:0005886">
    <property type="term" value="C:plasma membrane"/>
    <property type="evidence" value="ECO:0007669"/>
    <property type="project" value="UniProtKB-SubCell"/>
</dbReference>
<organism evidence="7 8">
    <name type="scientific">Megalodesulfovibrio gigas (strain ATCC 19364 / DSM 1382 / NCIMB 9332 / VKM B-1759)</name>
    <name type="common">Desulfovibrio gigas</name>
    <dbReference type="NCBI Taxonomy" id="1121448"/>
    <lineage>
        <taxon>Bacteria</taxon>
        <taxon>Pseudomonadati</taxon>
        <taxon>Thermodesulfobacteriota</taxon>
        <taxon>Desulfovibrionia</taxon>
        <taxon>Desulfovibrionales</taxon>
        <taxon>Desulfovibrionaceae</taxon>
        <taxon>Megalodesulfovibrio</taxon>
    </lineage>
</organism>
<evidence type="ECO:0000256" key="2">
    <source>
        <dbReference type="ARBA" id="ARBA00022475"/>
    </source>
</evidence>
<proteinExistence type="predicted"/>
<evidence type="ECO:0000313" key="7">
    <source>
        <dbReference type="EMBL" id="AGW12026.1"/>
    </source>
</evidence>
<feature type="transmembrane region" description="Helical" evidence="6">
    <location>
        <begin position="266"/>
        <end position="290"/>
    </location>
</feature>